<dbReference type="SUPFAM" id="SSF50129">
    <property type="entry name" value="GroES-like"/>
    <property type="match status" value="1"/>
</dbReference>
<dbReference type="GO" id="GO:0016616">
    <property type="term" value="F:oxidoreductase activity, acting on the CH-OH group of donors, NAD or NADP as acceptor"/>
    <property type="evidence" value="ECO:0007669"/>
    <property type="project" value="InterPro"/>
</dbReference>
<dbReference type="InterPro" id="IPR011032">
    <property type="entry name" value="GroES-like_sf"/>
</dbReference>
<keyword evidence="3" id="KW-0560">Oxidoreductase</keyword>
<evidence type="ECO:0000313" key="5">
    <source>
        <dbReference type="Proteomes" id="UP000650833"/>
    </source>
</evidence>
<dbReference type="Gene3D" id="3.40.50.720">
    <property type="entry name" value="NAD(P)-binding Rossmann-like Domain"/>
    <property type="match status" value="2"/>
</dbReference>
<name>A0A8H7RG59_9FUNG</name>
<evidence type="ECO:0000256" key="3">
    <source>
        <dbReference type="ARBA" id="ARBA00023002"/>
    </source>
</evidence>
<gene>
    <name evidence="4" type="ORF">INT46_000958</name>
</gene>
<dbReference type="GO" id="GO:0046872">
    <property type="term" value="F:metal ion binding"/>
    <property type="evidence" value="ECO:0007669"/>
    <property type="project" value="UniProtKB-KW"/>
</dbReference>
<keyword evidence="5" id="KW-1185">Reference proteome</keyword>
<comment type="caution">
    <text evidence="4">The sequence shown here is derived from an EMBL/GenBank/DDBJ whole genome shotgun (WGS) entry which is preliminary data.</text>
</comment>
<accession>A0A8H7RG59</accession>
<evidence type="ECO:0000256" key="2">
    <source>
        <dbReference type="ARBA" id="ARBA00022833"/>
    </source>
</evidence>
<keyword evidence="1" id="KW-0479">Metal-binding</keyword>
<dbReference type="Proteomes" id="UP000650833">
    <property type="component" value="Unassembled WGS sequence"/>
</dbReference>
<evidence type="ECO:0000313" key="4">
    <source>
        <dbReference type="EMBL" id="KAG2210377.1"/>
    </source>
</evidence>
<proteinExistence type="predicted"/>
<organism evidence="4 5">
    <name type="scientific">Mucor plumbeus</name>
    <dbReference type="NCBI Taxonomy" id="97098"/>
    <lineage>
        <taxon>Eukaryota</taxon>
        <taxon>Fungi</taxon>
        <taxon>Fungi incertae sedis</taxon>
        <taxon>Mucoromycota</taxon>
        <taxon>Mucoromycotina</taxon>
        <taxon>Mucoromycetes</taxon>
        <taxon>Mucorales</taxon>
        <taxon>Mucorineae</taxon>
        <taxon>Mucoraceae</taxon>
        <taxon>Mucor</taxon>
    </lineage>
</organism>
<dbReference type="InterPro" id="IPR047109">
    <property type="entry name" value="CAD-like"/>
</dbReference>
<protein>
    <submittedName>
        <fullName evidence="4">Uncharacterized protein</fullName>
    </submittedName>
</protein>
<dbReference type="EMBL" id="JAEPRC010000082">
    <property type="protein sequence ID" value="KAG2210377.1"/>
    <property type="molecule type" value="Genomic_DNA"/>
</dbReference>
<sequence>MQKKIKIGVRTGVGAQSGFCRQCENCLLHYGGYTVKRCGNYRFVFKIPDGLSSEVTANFFCVGVTTYAPLKHTSANSQCVIGVIGIISPMALLMNQDFIHGFAIGKPKEIKEMLVFAVEKNVRPWITTYPISEVIKTLENFRE</sequence>
<dbReference type="Gene3D" id="3.90.180.10">
    <property type="entry name" value="Medium-chain alcohol dehydrogenases, catalytic domain"/>
    <property type="match status" value="2"/>
</dbReference>
<reference evidence="4" key="1">
    <citation type="submission" date="2020-12" db="EMBL/GenBank/DDBJ databases">
        <title>Metabolic potential, ecology and presence of endohyphal bacteria is reflected in genomic diversity of Mucoromycotina.</title>
        <authorList>
            <person name="Muszewska A."/>
            <person name="Okrasinska A."/>
            <person name="Steczkiewicz K."/>
            <person name="Drgas O."/>
            <person name="Orlowska M."/>
            <person name="Perlinska-Lenart U."/>
            <person name="Aleksandrzak-Piekarczyk T."/>
            <person name="Szatraj K."/>
            <person name="Zielenkiewicz U."/>
            <person name="Pilsyk S."/>
            <person name="Malc E."/>
            <person name="Mieczkowski P."/>
            <person name="Kruszewska J.S."/>
            <person name="Biernat P."/>
            <person name="Pawlowska J."/>
        </authorList>
    </citation>
    <scope>NUCLEOTIDE SEQUENCE</scope>
    <source>
        <strain evidence="4">CBS 226.32</strain>
    </source>
</reference>
<keyword evidence="2" id="KW-0862">Zinc</keyword>
<dbReference type="OrthoDB" id="1879366at2759"/>
<dbReference type="AlphaFoldDB" id="A0A8H7RG59"/>
<evidence type="ECO:0000256" key="1">
    <source>
        <dbReference type="ARBA" id="ARBA00022723"/>
    </source>
</evidence>
<dbReference type="PANTHER" id="PTHR42683">
    <property type="entry name" value="ALDEHYDE REDUCTASE"/>
    <property type="match status" value="1"/>
</dbReference>